<evidence type="ECO:0008006" key="3">
    <source>
        <dbReference type="Google" id="ProtNLM"/>
    </source>
</evidence>
<gene>
    <name evidence="2" type="ORF">HAKA00212_LOCUS5165</name>
</gene>
<keyword evidence="1" id="KW-0472">Membrane</keyword>
<accession>A0A6V3DAV2</accession>
<dbReference type="EMBL" id="HBIU01011704">
    <property type="protein sequence ID" value="CAE0626490.1"/>
    <property type="molecule type" value="Transcribed_RNA"/>
</dbReference>
<evidence type="ECO:0000256" key="1">
    <source>
        <dbReference type="SAM" id="Phobius"/>
    </source>
</evidence>
<evidence type="ECO:0000313" key="2">
    <source>
        <dbReference type="EMBL" id="CAE0626490.1"/>
    </source>
</evidence>
<feature type="transmembrane region" description="Helical" evidence="1">
    <location>
        <begin position="6"/>
        <end position="23"/>
    </location>
</feature>
<sequence>MALHQLTLFVTIAFVACAFAFVGNSPSVFKNQVSLVNAKSSFQQKNTIHYVFGGDPENKPKILRENENEAFVSDFEKKETAEKLKDPVLLVALFSVLFPFFLLAFCYATGLIQV</sequence>
<feature type="transmembrane region" description="Helical" evidence="1">
    <location>
        <begin position="88"/>
        <end position="112"/>
    </location>
</feature>
<proteinExistence type="predicted"/>
<dbReference type="AlphaFoldDB" id="A0A6V3DAV2"/>
<name>A0A6V3DAV2_HETAK</name>
<keyword evidence="1" id="KW-0812">Transmembrane</keyword>
<organism evidence="2">
    <name type="scientific">Heterosigma akashiwo</name>
    <name type="common">Chromophytic alga</name>
    <name type="synonym">Heterosigma carterae</name>
    <dbReference type="NCBI Taxonomy" id="2829"/>
    <lineage>
        <taxon>Eukaryota</taxon>
        <taxon>Sar</taxon>
        <taxon>Stramenopiles</taxon>
        <taxon>Ochrophyta</taxon>
        <taxon>Raphidophyceae</taxon>
        <taxon>Chattonellales</taxon>
        <taxon>Chattonellaceae</taxon>
        <taxon>Heterosigma</taxon>
    </lineage>
</organism>
<keyword evidence="1" id="KW-1133">Transmembrane helix</keyword>
<reference evidence="2" key="1">
    <citation type="submission" date="2021-01" db="EMBL/GenBank/DDBJ databases">
        <authorList>
            <person name="Corre E."/>
            <person name="Pelletier E."/>
            <person name="Niang G."/>
            <person name="Scheremetjew M."/>
            <person name="Finn R."/>
            <person name="Kale V."/>
            <person name="Holt S."/>
            <person name="Cochrane G."/>
            <person name="Meng A."/>
            <person name="Brown T."/>
            <person name="Cohen L."/>
        </authorList>
    </citation>
    <scope>NUCLEOTIDE SEQUENCE</scope>
    <source>
        <strain evidence="2">CCMP3107</strain>
    </source>
</reference>
<protein>
    <recommendedName>
        <fullName evidence="3">Transmembrane protein</fullName>
    </recommendedName>
</protein>